<dbReference type="NCBIfam" id="TIGR01133">
    <property type="entry name" value="murG"/>
    <property type="match status" value="1"/>
</dbReference>
<feature type="domain" description="Glycosyl transferase family 28 C-terminal" evidence="12">
    <location>
        <begin position="185"/>
        <end position="343"/>
    </location>
</feature>
<keyword evidence="4 10" id="KW-0808">Transferase</keyword>
<reference evidence="13 14" key="1">
    <citation type="submission" date="2020-08" db="EMBL/GenBank/DDBJ databases">
        <title>Genomic Encyclopedia of Archaeal and Bacterial Type Strains, Phase II (KMG-II): from individual species to whole genera.</title>
        <authorList>
            <person name="Goeker M."/>
        </authorList>
    </citation>
    <scope>NUCLEOTIDE SEQUENCE [LARGE SCALE GENOMIC DNA]</scope>
    <source>
        <strain evidence="13 14">DSM 23288</strain>
    </source>
</reference>
<dbReference type="Gene3D" id="3.40.50.2000">
    <property type="entry name" value="Glycogen Phosphorylase B"/>
    <property type="match status" value="2"/>
</dbReference>
<dbReference type="GO" id="GO:0005886">
    <property type="term" value="C:plasma membrane"/>
    <property type="evidence" value="ECO:0007669"/>
    <property type="project" value="UniProtKB-SubCell"/>
</dbReference>
<comment type="caution">
    <text evidence="13">The sequence shown here is derived from an EMBL/GenBank/DDBJ whole genome shotgun (WGS) entry which is preliminary data.</text>
</comment>
<dbReference type="PANTHER" id="PTHR21015">
    <property type="entry name" value="UDP-N-ACETYLGLUCOSAMINE--N-ACETYLMURAMYL-(PENTAPEPTIDE) PYROPHOSPHORYL-UNDECAPRENOL N-ACETYLGLUCOSAMINE TRANSFERASE 1"/>
    <property type="match status" value="1"/>
</dbReference>
<dbReference type="Pfam" id="PF04101">
    <property type="entry name" value="Glyco_tran_28_C"/>
    <property type="match status" value="1"/>
</dbReference>
<dbReference type="PANTHER" id="PTHR21015:SF22">
    <property type="entry name" value="GLYCOSYLTRANSFERASE"/>
    <property type="match status" value="1"/>
</dbReference>
<keyword evidence="3 10" id="KW-0328">Glycosyltransferase</keyword>
<keyword evidence="7 10" id="KW-0472">Membrane</keyword>
<keyword evidence="6 10" id="KW-0573">Peptidoglycan synthesis</keyword>
<feature type="binding site" evidence="10">
    <location>
        <position position="241"/>
    </location>
    <ligand>
        <name>UDP-N-acetyl-alpha-D-glucosamine</name>
        <dbReference type="ChEBI" id="CHEBI:57705"/>
    </ligand>
</feature>
<keyword evidence="1 10" id="KW-1003">Cell membrane</keyword>
<accession>A0A840IIY0</accession>
<dbReference type="AlphaFoldDB" id="A0A840IIY0"/>
<gene>
    <name evidence="10" type="primary">murG</name>
    <name evidence="13" type="ORF">BDZ31_004324</name>
</gene>
<comment type="caution">
    <text evidence="10">Lacks conserved residue(s) required for the propagation of feature annotation.</text>
</comment>
<evidence type="ECO:0000313" key="14">
    <source>
        <dbReference type="Proteomes" id="UP000585272"/>
    </source>
</evidence>
<dbReference type="InterPro" id="IPR006009">
    <property type="entry name" value="GlcNAc_MurG"/>
</dbReference>
<dbReference type="Pfam" id="PF03033">
    <property type="entry name" value="Glyco_transf_28"/>
    <property type="match status" value="1"/>
</dbReference>
<keyword evidence="8 10" id="KW-0131">Cell cycle</keyword>
<feature type="binding site" evidence="10">
    <location>
        <begin position="14"/>
        <end position="16"/>
    </location>
    <ligand>
        <name>UDP-N-acetyl-alpha-D-glucosamine</name>
        <dbReference type="ChEBI" id="CHEBI:57705"/>
    </ligand>
</feature>
<dbReference type="RefSeq" id="WP_183344982.1">
    <property type="nucleotide sequence ID" value="NZ_JACHNU010000008.1"/>
</dbReference>
<dbReference type="EMBL" id="JACHNU010000008">
    <property type="protein sequence ID" value="MBB4664709.1"/>
    <property type="molecule type" value="Genomic_DNA"/>
</dbReference>
<comment type="function">
    <text evidence="10">Cell wall formation. Catalyzes the transfer of a GlcNAc subunit on undecaprenyl-pyrophosphoryl-MurNAc-pentapeptide (lipid intermediate I) to form undecaprenyl-pyrophosphoryl-MurNAc-(pentapeptide)GlcNAc (lipid intermediate II).</text>
</comment>
<dbReference type="InterPro" id="IPR004276">
    <property type="entry name" value="GlycoTrans_28_N"/>
</dbReference>
<organism evidence="13 14">
    <name type="scientific">Conexibacter arvalis</name>
    <dbReference type="NCBI Taxonomy" id="912552"/>
    <lineage>
        <taxon>Bacteria</taxon>
        <taxon>Bacillati</taxon>
        <taxon>Actinomycetota</taxon>
        <taxon>Thermoleophilia</taxon>
        <taxon>Solirubrobacterales</taxon>
        <taxon>Conexibacteraceae</taxon>
        <taxon>Conexibacter</taxon>
    </lineage>
</organism>
<evidence type="ECO:0000256" key="1">
    <source>
        <dbReference type="ARBA" id="ARBA00022475"/>
    </source>
</evidence>
<dbReference type="GO" id="GO:0008360">
    <property type="term" value="P:regulation of cell shape"/>
    <property type="evidence" value="ECO:0007669"/>
    <property type="project" value="UniProtKB-KW"/>
</dbReference>
<evidence type="ECO:0000313" key="13">
    <source>
        <dbReference type="EMBL" id="MBB4664709.1"/>
    </source>
</evidence>
<comment type="pathway">
    <text evidence="10">Cell wall biogenesis; peptidoglycan biosynthesis.</text>
</comment>
<dbReference type="GO" id="GO:0051301">
    <property type="term" value="P:cell division"/>
    <property type="evidence" value="ECO:0007669"/>
    <property type="project" value="UniProtKB-KW"/>
</dbReference>
<dbReference type="GO" id="GO:0005975">
    <property type="term" value="P:carbohydrate metabolic process"/>
    <property type="evidence" value="ECO:0007669"/>
    <property type="project" value="InterPro"/>
</dbReference>
<feature type="binding site" evidence="10">
    <location>
        <position position="192"/>
    </location>
    <ligand>
        <name>UDP-N-acetyl-alpha-D-glucosamine</name>
        <dbReference type="ChEBI" id="CHEBI:57705"/>
    </ligand>
</feature>
<dbReference type="CDD" id="cd03785">
    <property type="entry name" value="GT28_MurG"/>
    <property type="match status" value="1"/>
</dbReference>
<dbReference type="EC" id="2.4.1.227" evidence="10"/>
<evidence type="ECO:0000256" key="3">
    <source>
        <dbReference type="ARBA" id="ARBA00022676"/>
    </source>
</evidence>
<dbReference type="Proteomes" id="UP000585272">
    <property type="component" value="Unassembled WGS sequence"/>
</dbReference>
<keyword evidence="2 10" id="KW-0132">Cell division</keyword>
<evidence type="ECO:0000256" key="10">
    <source>
        <dbReference type="HAMAP-Rule" id="MF_00033"/>
    </source>
</evidence>
<evidence type="ECO:0000256" key="2">
    <source>
        <dbReference type="ARBA" id="ARBA00022618"/>
    </source>
</evidence>
<keyword evidence="9 10" id="KW-0961">Cell wall biogenesis/degradation</keyword>
<feature type="domain" description="Glycosyltransferase family 28 N-terminal" evidence="11">
    <location>
        <begin position="7"/>
        <end position="141"/>
    </location>
</feature>
<comment type="similarity">
    <text evidence="10">Belongs to the glycosyltransferase 28 family. MurG subfamily.</text>
</comment>
<comment type="catalytic activity">
    <reaction evidence="10">
        <text>di-trans,octa-cis-undecaprenyl diphospho-N-acetyl-alpha-D-muramoyl-L-alanyl-D-glutamyl-meso-2,6-diaminopimeloyl-D-alanyl-D-alanine + UDP-N-acetyl-alpha-D-glucosamine = di-trans,octa-cis-undecaprenyl diphospho-[N-acetyl-alpha-D-glucosaminyl-(1-&gt;4)]-N-acetyl-alpha-D-muramoyl-L-alanyl-D-glutamyl-meso-2,6-diaminopimeloyl-D-alanyl-D-alanine + UDP + H(+)</text>
        <dbReference type="Rhea" id="RHEA:31227"/>
        <dbReference type="ChEBI" id="CHEBI:15378"/>
        <dbReference type="ChEBI" id="CHEBI:57705"/>
        <dbReference type="ChEBI" id="CHEBI:58223"/>
        <dbReference type="ChEBI" id="CHEBI:61387"/>
        <dbReference type="ChEBI" id="CHEBI:61388"/>
        <dbReference type="EC" id="2.4.1.227"/>
    </reaction>
</comment>
<dbReference type="GO" id="GO:0009252">
    <property type="term" value="P:peptidoglycan biosynthetic process"/>
    <property type="evidence" value="ECO:0007669"/>
    <property type="project" value="UniProtKB-UniRule"/>
</dbReference>
<feature type="binding site" evidence="10">
    <location>
        <position position="285"/>
    </location>
    <ligand>
        <name>UDP-N-acetyl-alpha-D-glucosamine</name>
        <dbReference type="ChEBI" id="CHEBI:57705"/>
    </ligand>
</feature>
<keyword evidence="14" id="KW-1185">Reference proteome</keyword>
<protein>
    <recommendedName>
        <fullName evidence="10">UDP-N-acetylglucosamine--N-acetylmuramyl-(pentapeptide) pyrophosphoryl-undecaprenol N-acetylglucosamine transferase</fullName>
        <ecNumber evidence="10">2.4.1.227</ecNumber>
    </recommendedName>
    <alternativeName>
        <fullName evidence="10">Undecaprenyl-PP-MurNAc-pentapeptide-UDPGlcNAc GlcNAc transferase</fullName>
    </alternativeName>
</protein>
<comment type="subcellular location">
    <subcellularLocation>
        <location evidence="10">Cell membrane</location>
        <topology evidence="10">Peripheral membrane protein</topology>
        <orientation evidence="10">Cytoplasmic side</orientation>
    </subcellularLocation>
</comment>
<dbReference type="SUPFAM" id="SSF53756">
    <property type="entry name" value="UDP-Glycosyltransferase/glycogen phosphorylase"/>
    <property type="match status" value="1"/>
</dbReference>
<evidence type="ECO:0000256" key="9">
    <source>
        <dbReference type="ARBA" id="ARBA00023316"/>
    </source>
</evidence>
<evidence type="ECO:0000256" key="6">
    <source>
        <dbReference type="ARBA" id="ARBA00022984"/>
    </source>
</evidence>
<evidence type="ECO:0000256" key="4">
    <source>
        <dbReference type="ARBA" id="ARBA00022679"/>
    </source>
</evidence>
<evidence type="ECO:0000256" key="7">
    <source>
        <dbReference type="ARBA" id="ARBA00023136"/>
    </source>
</evidence>
<evidence type="ECO:0000256" key="8">
    <source>
        <dbReference type="ARBA" id="ARBA00023306"/>
    </source>
</evidence>
<keyword evidence="5 10" id="KW-0133">Cell shape</keyword>
<dbReference type="GO" id="GO:0071555">
    <property type="term" value="P:cell wall organization"/>
    <property type="evidence" value="ECO:0007669"/>
    <property type="project" value="UniProtKB-KW"/>
</dbReference>
<dbReference type="InterPro" id="IPR007235">
    <property type="entry name" value="Glyco_trans_28_C"/>
</dbReference>
<evidence type="ECO:0000259" key="11">
    <source>
        <dbReference type="Pfam" id="PF03033"/>
    </source>
</evidence>
<dbReference type="UniPathway" id="UPA00219"/>
<evidence type="ECO:0000256" key="5">
    <source>
        <dbReference type="ARBA" id="ARBA00022960"/>
    </source>
</evidence>
<name>A0A840IIY0_9ACTN</name>
<dbReference type="GO" id="GO:0050511">
    <property type="term" value="F:undecaprenyldiphospho-muramoylpentapeptide beta-N-acetylglucosaminyltransferase activity"/>
    <property type="evidence" value="ECO:0007669"/>
    <property type="project" value="UniProtKB-UniRule"/>
</dbReference>
<dbReference type="HAMAP" id="MF_00033">
    <property type="entry name" value="MurG"/>
    <property type="match status" value="1"/>
</dbReference>
<evidence type="ECO:0000259" key="12">
    <source>
        <dbReference type="Pfam" id="PF04101"/>
    </source>
</evidence>
<sequence>MTAPARIVIAAGGTAGHVVPALAVADALRADGCEVVFVGGERAERELVPAAGYELRTIAVEGISRTNPLKAARAVGKAVGGAVAARRILKQLKPDAVMGGGGYVAGTVGAAAAALRIPLVLTEADSHLGISNKLLARFARRLCLAFPLDGRDGGKYLVTGRPVPPPASDLAAARERFGIAEGETVVLVFGGSLGARSINTAALEAFATPPAAGARILHAAGKRDYDRLSAPGDHYDLRPYIDRFGEALLVSDLVVARSGGSIFEVAAHGKPAILIPYPHAAADHQTANARWMERHGAAVIVPDGELTAERLGAEVGALLADRDRLATMAAASAALARPDAAEAIAAELLAAAGRAPAPGA</sequence>
<proteinExistence type="inferred from homology"/>